<feature type="region of interest" description="Disordered" evidence="2">
    <location>
        <begin position="385"/>
        <end position="464"/>
    </location>
</feature>
<sequence>MADIQPRRRKLTTYGTKSARRRHSEIDDIFSSPRPATPARPVPQSPLPGFKKPSSSTSGGPVLNGTSTVTTTTTNDKERHRSTAPITSKDRRRNAVSTNKSTRAVSTTSDVPRLKRGKDQAAEQLQKEAMLTEKVDERGVYDIPTSDEDQDYRPPLLLSKTGLKRKRAPQVGKPKAATTTIGTKKMTEKPVKAVEKTKRVDDMPPAEKKSRGTPAAPSSRKASVESSAATVKISSGARITKPADRKVNIEKGQKLKKSVEKDDYEPTAKPLMKTVEKLPPRPRVTRSRSRAISEEPTPIFDPPLPVEKPREVGVSGGRRGRSSSTEPQLKKTNSTKVSSGRKRTHGPKFPKTRLESIAEPSAPTLDLHSESAIFCDKEMVAESAIPKHMSEKAPLLSSPTRTSFLGTKILDSDSDSESPPPPPRRKRLIDNLGVDPNQPPRKKSRTPSSGSDSEESDMDYNQYSHVSTAEIESQNQHWEEMRRQAASQEAALRNMGNPAAGHVRGNRVTYARQRSYLAEEADELALLHQPLPSLSSGPRRRLANAKLGSEEPEGDSQTSVTSFSAKTKMQSIHELRAAGESRRFADEVDELFGDIDTARPTSTRRMGYYSFAEKMRDKAFCLKFRSQGFDETLVSSLKSETDDVICFAMAYIAHSLLTHDPTQRIMLQLINGDAMHMLLRMLSSTRDMTSIARDRKTNMSRIAQDSVRSLRGTVLENRGFAISKDSIISPQLLALKVLDGLIRRARQSANVDDFLPDGALSKLVAIIKPFTALLNISKTPMAGDISILETTLSILESYSIGDGTLSYARLSASDLTTIATLFPTIRAWNAPEKLGQVLLLTLRLAINIANHSTQVCAALSQPILITSLVAQVQNGFDNLSNEATSEKEHEENAQGNSQPQQQPEPQRLLSLDLTILSLGLLLNFSESSASARDILLKHHLLSSPDTANSTETSTTLISILTTLFLTYSHHLSTATSISASHTNVALGYLSILLGELVCVDDHIRYHVRGRLRGGLRELVEPMEIFVSFHRKVDGLEFGEAEVGEEVMGEGMETTAVSAVTEKFEGVVRRLKTFV</sequence>
<evidence type="ECO:0000313" key="4">
    <source>
        <dbReference type="EMBL" id="TGZ84534.1"/>
    </source>
</evidence>
<feature type="region of interest" description="Disordered" evidence="2">
    <location>
        <begin position="544"/>
        <end position="566"/>
    </location>
</feature>
<proteinExistence type="inferred from homology"/>
<feature type="compositionally biased region" description="Basic and acidic residues" evidence="2">
    <location>
        <begin position="185"/>
        <end position="210"/>
    </location>
</feature>
<evidence type="ECO:0000256" key="2">
    <source>
        <dbReference type="SAM" id="MobiDB-lite"/>
    </source>
</evidence>
<evidence type="ECO:0000256" key="1">
    <source>
        <dbReference type="ARBA" id="ARBA00006854"/>
    </source>
</evidence>
<feature type="domain" description="Wings apart-like protein C-terminal" evidence="3">
    <location>
        <begin position="569"/>
        <end position="888"/>
    </location>
</feature>
<feature type="compositionally biased region" description="Polar residues" evidence="2">
    <location>
        <begin position="95"/>
        <end position="110"/>
    </location>
</feature>
<protein>
    <recommendedName>
        <fullName evidence="3">Wings apart-like protein C-terminal domain-containing protein</fullName>
    </recommendedName>
</protein>
<dbReference type="InterPro" id="IPR022771">
    <property type="entry name" value="WAPL_C"/>
</dbReference>
<dbReference type="Proteomes" id="UP000298138">
    <property type="component" value="Unassembled WGS sequence"/>
</dbReference>
<dbReference type="EMBL" id="ML220112">
    <property type="protein sequence ID" value="TGZ84534.1"/>
    <property type="molecule type" value="Genomic_DNA"/>
</dbReference>
<dbReference type="SUPFAM" id="SSF48371">
    <property type="entry name" value="ARM repeat"/>
    <property type="match status" value="1"/>
</dbReference>
<reference evidence="4 5" key="1">
    <citation type="submission" date="2019-04" db="EMBL/GenBank/DDBJ databases">
        <title>Comparative genomics and transcriptomics to analyze fruiting body development in filamentous ascomycetes.</title>
        <authorList>
            <consortium name="DOE Joint Genome Institute"/>
            <person name="Lutkenhaus R."/>
            <person name="Traeger S."/>
            <person name="Breuer J."/>
            <person name="Kuo A."/>
            <person name="Lipzen A."/>
            <person name="Pangilinan J."/>
            <person name="Dilworth D."/>
            <person name="Sandor L."/>
            <person name="Poggeler S."/>
            <person name="Barry K."/>
            <person name="Grigoriev I.V."/>
            <person name="Nowrousian M."/>
        </authorList>
    </citation>
    <scope>NUCLEOTIDE SEQUENCE [LARGE SCALE GENOMIC DNA]</scope>
    <source>
        <strain evidence="4 5">CBS 389.68</strain>
    </source>
</reference>
<dbReference type="PANTHER" id="PTHR22100">
    <property type="entry name" value="WINGS APART-LIKE PROTEIN HOMOLOG"/>
    <property type="match status" value="1"/>
</dbReference>
<feature type="compositionally biased region" description="Polar residues" evidence="2">
    <location>
        <begin position="220"/>
        <end position="233"/>
    </location>
</feature>
<name>A0A4S2N628_9PEZI</name>
<feature type="region of interest" description="Disordered" evidence="2">
    <location>
        <begin position="1"/>
        <end position="367"/>
    </location>
</feature>
<dbReference type="InterPro" id="IPR011989">
    <property type="entry name" value="ARM-like"/>
</dbReference>
<keyword evidence="5" id="KW-1185">Reference proteome</keyword>
<dbReference type="STRING" id="341454.A0A4S2N628"/>
<feature type="compositionally biased region" description="Basic and acidic residues" evidence="2">
    <location>
        <begin position="130"/>
        <end position="140"/>
    </location>
</feature>
<gene>
    <name evidence="4" type="ORF">EX30DRAFT_360577</name>
</gene>
<dbReference type="Gene3D" id="1.25.10.10">
    <property type="entry name" value="Leucine-rich Repeat Variant"/>
    <property type="match status" value="1"/>
</dbReference>
<organism evidence="4 5">
    <name type="scientific">Ascodesmis nigricans</name>
    <dbReference type="NCBI Taxonomy" id="341454"/>
    <lineage>
        <taxon>Eukaryota</taxon>
        <taxon>Fungi</taxon>
        <taxon>Dikarya</taxon>
        <taxon>Ascomycota</taxon>
        <taxon>Pezizomycotina</taxon>
        <taxon>Pezizomycetes</taxon>
        <taxon>Pezizales</taxon>
        <taxon>Ascodesmidaceae</taxon>
        <taxon>Ascodesmis</taxon>
    </lineage>
</organism>
<evidence type="ECO:0000313" key="5">
    <source>
        <dbReference type="Proteomes" id="UP000298138"/>
    </source>
</evidence>
<feature type="compositionally biased region" description="Basic and acidic residues" evidence="2">
    <location>
        <begin position="241"/>
        <end position="266"/>
    </location>
</feature>
<dbReference type="AlphaFoldDB" id="A0A4S2N628"/>
<dbReference type="InterPro" id="IPR039874">
    <property type="entry name" value="WAPL"/>
</dbReference>
<feature type="compositionally biased region" description="Polar residues" evidence="2">
    <location>
        <begin position="555"/>
        <end position="566"/>
    </location>
</feature>
<dbReference type="PANTHER" id="PTHR22100:SF13">
    <property type="entry name" value="WINGS APART-LIKE PROTEIN HOMOLOG"/>
    <property type="match status" value="1"/>
</dbReference>
<accession>A0A4S2N628</accession>
<feature type="region of interest" description="Disordered" evidence="2">
    <location>
        <begin position="881"/>
        <end position="904"/>
    </location>
</feature>
<comment type="similarity">
    <text evidence="1">Belongs to the WAPL family.</text>
</comment>
<dbReference type="Pfam" id="PF07814">
    <property type="entry name" value="WAPL"/>
    <property type="match status" value="1"/>
</dbReference>
<feature type="compositionally biased region" description="Polar residues" evidence="2">
    <location>
        <begin position="325"/>
        <end position="338"/>
    </location>
</feature>
<evidence type="ECO:0000259" key="3">
    <source>
        <dbReference type="Pfam" id="PF07814"/>
    </source>
</evidence>
<dbReference type="OrthoDB" id="78088at2759"/>
<feature type="compositionally biased region" description="Basic residues" evidence="2">
    <location>
        <begin position="339"/>
        <end position="351"/>
    </location>
</feature>
<dbReference type="InterPro" id="IPR016024">
    <property type="entry name" value="ARM-type_fold"/>
</dbReference>
<dbReference type="InParanoid" id="A0A4S2N628"/>
<feature type="compositionally biased region" description="Pro residues" evidence="2">
    <location>
        <begin position="35"/>
        <end position="46"/>
    </location>
</feature>